<feature type="non-terminal residue" evidence="3">
    <location>
        <position position="1"/>
    </location>
</feature>
<feature type="non-terminal residue" evidence="3">
    <location>
        <position position="93"/>
    </location>
</feature>
<sequence>FEALEDEAAINELDCARQSGLDVLYGSVIQLKHSKSNLFLTQVRNRAYLNRLAMEVCLNAGKKGSWWRIKSADGIKVDGEQVILGDRVYLESV</sequence>
<evidence type="ECO:0000313" key="4">
    <source>
        <dbReference type="EnsemblProtists" id="EKX42769"/>
    </source>
</evidence>
<dbReference type="InterPro" id="IPR016093">
    <property type="entry name" value="MIR_motif"/>
</dbReference>
<dbReference type="InterPro" id="IPR036300">
    <property type="entry name" value="MIR_dom_sf"/>
</dbReference>
<dbReference type="PANTHER" id="PTHR13715">
    <property type="entry name" value="RYANODINE RECEPTOR AND IP3 RECEPTOR"/>
    <property type="match status" value="1"/>
</dbReference>
<evidence type="ECO:0000259" key="2">
    <source>
        <dbReference type="PROSITE" id="PS50919"/>
    </source>
</evidence>
<accession>L1J3U3</accession>
<dbReference type="KEGG" id="gtt:GUITHDRAFT_61678"/>
<dbReference type="Gene3D" id="2.80.10.50">
    <property type="match status" value="1"/>
</dbReference>
<dbReference type="OrthoDB" id="76898at2759"/>
<dbReference type="InterPro" id="IPR015925">
    <property type="entry name" value="Ryanodine_IP3_receptor"/>
</dbReference>
<dbReference type="STRING" id="905079.L1J3U3"/>
<reference evidence="4" key="3">
    <citation type="submission" date="2015-06" db="UniProtKB">
        <authorList>
            <consortium name="EnsemblProtists"/>
        </authorList>
    </citation>
    <scope>IDENTIFICATION</scope>
</reference>
<dbReference type="PROSITE" id="PS50919">
    <property type="entry name" value="MIR"/>
    <property type="match status" value="1"/>
</dbReference>
<dbReference type="GeneID" id="17299400"/>
<dbReference type="SUPFAM" id="SSF82109">
    <property type="entry name" value="MIR domain"/>
    <property type="match status" value="1"/>
</dbReference>
<proteinExistence type="predicted"/>
<dbReference type="EnsemblProtists" id="EKX42769">
    <property type="protein sequence ID" value="EKX42769"/>
    <property type="gene ID" value="GUITHDRAFT_61678"/>
</dbReference>
<keyword evidence="5" id="KW-1185">Reference proteome</keyword>
<dbReference type="PaxDb" id="55529-EKX42769"/>
<dbReference type="Proteomes" id="UP000011087">
    <property type="component" value="Unassembled WGS sequence"/>
</dbReference>
<dbReference type="InterPro" id="IPR014821">
    <property type="entry name" value="Ins145_P3_rcpt"/>
</dbReference>
<dbReference type="PANTHER" id="PTHR13715:SF79">
    <property type="entry name" value="RYANODINE RECEPTOR"/>
    <property type="match status" value="1"/>
</dbReference>
<evidence type="ECO:0000256" key="1">
    <source>
        <dbReference type="ARBA" id="ARBA00022737"/>
    </source>
</evidence>
<dbReference type="Pfam" id="PF08709">
    <property type="entry name" value="Ins145_P3_rec"/>
    <property type="match status" value="1"/>
</dbReference>
<evidence type="ECO:0000313" key="5">
    <source>
        <dbReference type="Proteomes" id="UP000011087"/>
    </source>
</evidence>
<gene>
    <name evidence="3" type="ORF">GUITHDRAFT_61678</name>
</gene>
<name>L1J3U3_GUITC</name>
<reference evidence="5" key="2">
    <citation type="submission" date="2012-11" db="EMBL/GenBank/DDBJ databases">
        <authorList>
            <person name="Kuo A."/>
            <person name="Curtis B.A."/>
            <person name="Tanifuji G."/>
            <person name="Burki F."/>
            <person name="Gruber A."/>
            <person name="Irimia M."/>
            <person name="Maruyama S."/>
            <person name="Arias M.C."/>
            <person name="Ball S.G."/>
            <person name="Gile G.H."/>
            <person name="Hirakawa Y."/>
            <person name="Hopkins J.F."/>
            <person name="Rensing S.A."/>
            <person name="Schmutz J."/>
            <person name="Symeonidi A."/>
            <person name="Elias M."/>
            <person name="Eveleigh R.J."/>
            <person name="Herman E.K."/>
            <person name="Klute M.J."/>
            <person name="Nakayama T."/>
            <person name="Obornik M."/>
            <person name="Reyes-Prieto A."/>
            <person name="Armbrust E.V."/>
            <person name="Aves S.J."/>
            <person name="Beiko R.G."/>
            <person name="Coutinho P."/>
            <person name="Dacks J.B."/>
            <person name="Durnford D.G."/>
            <person name="Fast N.M."/>
            <person name="Green B.R."/>
            <person name="Grisdale C."/>
            <person name="Hempe F."/>
            <person name="Henrissat B."/>
            <person name="Hoppner M.P."/>
            <person name="Ishida K.-I."/>
            <person name="Kim E."/>
            <person name="Koreny L."/>
            <person name="Kroth P.G."/>
            <person name="Liu Y."/>
            <person name="Malik S.-B."/>
            <person name="Maier U.G."/>
            <person name="McRose D."/>
            <person name="Mock T."/>
            <person name="Neilson J.A."/>
            <person name="Onodera N.T."/>
            <person name="Poole A.M."/>
            <person name="Pritham E.J."/>
            <person name="Richards T.A."/>
            <person name="Rocap G."/>
            <person name="Roy S.W."/>
            <person name="Sarai C."/>
            <person name="Schaack S."/>
            <person name="Shirato S."/>
            <person name="Slamovits C.H."/>
            <person name="Spencer D.F."/>
            <person name="Suzuki S."/>
            <person name="Worden A.Z."/>
            <person name="Zauner S."/>
            <person name="Barry K."/>
            <person name="Bell C."/>
            <person name="Bharti A.K."/>
            <person name="Crow J.A."/>
            <person name="Grimwood J."/>
            <person name="Kramer R."/>
            <person name="Lindquist E."/>
            <person name="Lucas S."/>
            <person name="Salamov A."/>
            <person name="McFadden G.I."/>
            <person name="Lane C.E."/>
            <person name="Keeling P.J."/>
            <person name="Gray M.W."/>
            <person name="Grigoriev I.V."/>
            <person name="Archibald J.M."/>
        </authorList>
    </citation>
    <scope>NUCLEOTIDE SEQUENCE</scope>
    <source>
        <strain evidence="5">CCMP2712</strain>
    </source>
</reference>
<organism evidence="3">
    <name type="scientific">Guillardia theta (strain CCMP2712)</name>
    <name type="common">Cryptophyte</name>
    <dbReference type="NCBI Taxonomy" id="905079"/>
    <lineage>
        <taxon>Eukaryota</taxon>
        <taxon>Cryptophyceae</taxon>
        <taxon>Pyrenomonadales</taxon>
        <taxon>Geminigeraceae</taxon>
        <taxon>Guillardia</taxon>
    </lineage>
</organism>
<dbReference type="GO" id="GO:0006816">
    <property type="term" value="P:calcium ion transport"/>
    <property type="evidence" value="ECO:0007669"/>
    <property type="project" value="InterPro"/>
</dbReference>
<dbReference type="RefSeq" id="XP_005829749.1">
    <property type="nucleotide sequence ID" value="XM_005829692.1"/>
</dbReference>
<dbReference type="HOGENOM" id="CLU_2406128_0_0_1"/>
<dbReference type="AlphaFoldDB" id="L1J3U3"/>
<keyword evidence="1" id="KW-0677">Repeat</keyword>
<evidence type="ECO:0000313" key="3">
    <source>
        <dbReference type="EMBL" id="EKX42769.1"/>
    </source>
</evidence>
<reference evidence="3 5" key="1">
    <citation type="journal article" date="2012" name="Nature">
        <title>Algal genomes reveal evolutionary mosaicism and the fate of nucleomorphs.</title>
        <authorList>
            <consortium name="DOE Joint Genome Institute"/>
            <person name="Curtis B.A."/>
            <person name="Tanifuji G."/>
            <person name="Burki F."/>
            <person name="Gruber A."/>
            <person name="Irimia M."/>
            <person name="Maruyama S."/>
            <person name="Arias M.C."/>
            <person name="Ball S.G."/>
            <person name="Gile G.H."/>
            <person name="Hirakawa Y."/>
            <person name="Hopkins J.F."/>
            <person name="Kuo A."/>
            <person name="Rensing S.A."/>
            <person name="Schmutz J."/>
            <person name="Symeonidi A."/>
            <person name="Elias M."/>
            <person name="Eveleigh R.J."/>
            <person name="Herman E.K."/>
            <person name="Klute M.J."/>
            <person name="Nakayama T."/>
            <person name="Obornik M."/>
            <person name="Reyes-Prieto A."/>
            <person name="Armbrust E.V."/>
            <person name="Aves S.J."/>
            <person name="Beiko R.G."/>
            <person name="Coutinho P."/>
            <person name="Dacks J.B."/>
            <person name="Durnford D.G."/>
            <person name="Fast N.M."/>
            <person name="Green B.R."/>
            <person name="Grisdale C.J."/>
            <person name="Hempel F."/>
            <person name="Henrissat B."/>
            <person name="Hoppner M.P."/>
            <person name="Ishida K."/>
            <person name="Kim E."/>
            <person name="Koreny L."/>
            <person name="Kroth P.G."/>
            <person name="Liu Y."/>
            <person name="Malik S.B."/>
            <person name="Maier U.G."/>
            <person name="McRose D."/>
            <person name="Mock T."/>
            <person name="Neilson J.A."/>
            <person name="Onodera N.T."/>
            <person name="Poole A.M."/>
            <person name="Pritham E.J."/>
            <person name="Richards T.A."/>
            <person name="Rocap G."/>
            <person name="Roy S.W."/>
            <person name="Sarai C."/>
            <person name="Schaack S."/>
            <person name="Shirato S."/>
            <person name="Slamovits C.H."/>
            <person name="Spencer D.F."/>
            <person name="Suzuki S."/>
            <person name="Worden A.Z."/>
            <person name="Zauner S."/>
            <person name="Barry K."/>
            <person name="Bell C."/>
            <person name="Bharti A.K."/>
            <person name="Crow J.A."/>
            <person name="Grimwood J."/>
            <person name="Kramer R."/>
            <person name="Lindquist E."/>
            <person name="Lucas S."/>
            <person name="Salamov A."/>
            <person name="McFadden G.I."/>
            <person name="Lane C.E."/>
            <person name="Keeling P.J."/>
            <person name="Gray M.W."/>
            <person name="Grigoriev I.V."/>
            <person name="Archibald J.M."/>
        </authorList>
    </citation>
    <scope>NUCLEOTIDE SEQUENCE</scope>
    <source>
        <strain evidence="3 5">CCMP2712</strain>
    </source>
</reference>
<feature type="domain" description="MIR" evidence="2">
    <location>
        <begin position="20"/>
        <end position="72"/>
    </location>
</feature>
<protein>
    <recommendedName>
        <fullName evidence="2">MIR domain-containing protein</fullName>
    </recommendedName>
</protein>
<dbReference type="EMBL" id="JH993014">
    <property type="protein sequence ID" value="EKX42769.1"/>
    <property type="molecule type" value="Genomic_DNA"/>
</dbReference>